<protein>
    <submittedName>
        <fullName evidence="1">Uncharacterized protein</fullName>
    </submittedName>
</protein>
<gene>
    <name evidence="1" type="ORF">PFISCL1PPCAC_19605</name>
</gene>
<feature type="non-terminal residue" evidence="1">
    <location>
        <position position="1"/>
    </location>
</feature>
<keyword evidence="2" id="KW-1185">Reference proteome</keyword>
<reference evidence="1" key="1">
    <citation type="submission" date="2023-10" db="EMBL/GenBank/DDBJ databases">
        <title>Genome assembly of Pristionchus species.</title>
        <authorList>
            <person name="Yoshida K."/>
            <person name="Sommer R.J."/>
        </authorList>
    </citation>
    <scope>NUCLEOTIDE SEQUENCE</scope>
    <source>
        <strain evidence="1">RS5133</strain>
    </source>
</reference>
<dbReference type="AlphaFoldDB" id="A0AAV5W9W2"/>
<dbReference type="EMBL" id="BTSY01000005">
    <property type="protein sequence ID" value="GMT28308.1"/>
    <property type="molecule type" value="Genomic_DNA"/>
</dbReference>
<sequence length="188" mass="22335">VSRMDDKSRRLINALKKRDDDEVRELLNEIPKEKWPTAQIIPFVVRDHLMNEKVETQSDYLMAAFSFLSKSHKWSELKQKRIRSIMFYLYTLKTRDLFRKESVTQGDVLKLFNAKVEDYSDGKKTFCTMNKRSLSSINCSQRRRSHRELLNKYVKAKEKIFYDEANTVIEDMISILYHDGSPELIDLD</sequence>
<name>A0AAV5W9W2_9BILA</name>
<accession>A0AAV5W9W2</accession>
<organism evidence="1 2">
    <name type="scientific">Pristionchus fissidentatus</name>
    <dbReference type="NCBI Taxonomy" id="1538716"/>
    <lineage>
        <taxon>Eukaryota</taxon>
        <taxon>Metazoa</taxon>
        <taxon>Ecdysozoa</taxon>
        <taxon>Nematoda</taxon>
        <taxon>Chromadorea</taxon>
        <taxon>Rhabditida</taxon>
        <taxon>Rhabditina</taxon>
        <taxon>Diplogasteromorpha</taxon>
        <taxon>Diplogasteroidea</taxon>
        <taxon>Neodiplogasteridae</taxon>
        <taxon>Pristionchus</taxon>
    </lineage>
</organism>
<comment type="caution">
    <text evidence="1">The sequence shown here is derived from an EMBL/GenBank/DDBJ whole genome shotgun (WGS) entry which is preliminary data.</text>
</comment>
<evidence type="ECO:0000313" key="2">
    <source>
        <dbReference type="Proteomes" id="UP001432322"/>
    </source>
</evidence>
<proteinExistence type="predicted"/>
<evidence type="ECO:0000313" key="1">
    <source>
        <dbReference type="EMBL" id="GMT28308.1"/>
    </source>
</evidence>
<dbReference type="Proteomes" id="UP001432322">
    <property type="component" value="Unassembled WGS sequence"/>
</dbReference>